<comment type="caution">
    <text evidence="3">The sequence shown here is derived from an EMBL/GenBank/DDBJ whole genome shotgun (WGS) entry which is preliminary data.</text>
</comment>
<feature type="region of interest" description="Disordered" evidence="1">
    <location>
        <begin position="354"/>
        <end position="409"/>
    </location>
</feature>
<feature type="compositionally biased region" description="Basic residues" evidence="1">
    <location>
        <begin position="617"/>
        <end position="626"/>
    </location>
</feature>
<protein>
    <recommendedName>
        <fullName evidence="2">DZIP3-like HEPN domain-containing protein</fullName>
    </recommendedName>
</protein>
<feature type="compositionally biased region" description="Polar residues" evidence="1">
    <location>
        <begin position="511"/>
        <end position="522"/>
    </location>
</feature>
<dbReference type="InterPro" id="IPR041249">
    <property type="entry name" value="HEPN_DZIP3"/>
</dbReference>
<evidence type="ECO:0000256" key="1">
    <source>
        <dbReference type="SAM" id="MobiDB-lite"/>
    </source>
</evidence>
<name>A0A210QWR1_MIZYE</name>
<evidence type="ECO:0000313" key="4">
    <source>
        <dbReference type="Proteomes" id="UP000242188"/>
    </source>
</evidence>
<dbReference type="Proteomes" id="UP000242188">
    <property type="component" value="Unassembled WGS sequence"/>
</dbReference>
<feature type="domain" description="DZIP3-like HEPN" evidence="2">
    <location>
        <begin position="125"/>
        <end position="242"/>
    </location>
</feature>
<feature type="region of interest" description="Disordered" evidence="1">
    <location>
        <begin position="586"/>
        <end position="645"/>
    </location>
</feature>
<proteinExistence type="predicted"/>
<evidence type="ECO:0000259" key="2">
    <source>
        <dbReference type="Pfam" id="PF18738"/>
    </source>
</evidence>
<dbReference type="OrthoDB" id="6367890at2759"/>
<reference evidence="3 4" key="1">
    <citation type="journal article" date="2017" name="Nat. Ecol. Evol.">
        <title>Scallop genome provides insights into evolution of bilaterian karyotype and development.</title>
        <authorList>
            <person name="Wang S."/>
            <person name="Zhang J."/>
            <person name="Jiao W."/>
            <person name="Li J."/>
            <person name="Xun X."/>
            <person name="Sun Y."/>
            <person name="Guo X."/>
            <person name="Huan P."/>
            <person name="Dong B."/>
            <person name="Zhang L."/>
            <person name="Hu X."/>
            <person name="Sun X."/>
            <person name="Wang J."/>
            <person name="Zhao C."/>
            <person name="Wang Y."/>
            <person name="Wang D."/>
            <person name="Huang X."/>
            <person name="Wang R."/>
            <person name="Lv J."/>
            <person name="Li Y."/>
            <person name="Zhang Z."/>
            <person name="Liu B."/>
            <person name="Lu W."/>
            <person name="Hui Y."/>
            <person name="Liang J."/>
            <person name="Zhou Z."/>
            <person name="Hou R."/>
            <person name="Li X."/>
            <person name="Liu Y."/>
            <person name="Li H."/>
            <person name="Ning X."/>
            <person name="Lin Y."/>
            <person name="Zhao L."/>
            <person name="Xing Q."/>
            <person name="Dou J."/>
            <person name="Li Y."/>
            <person name="Mao J."/>
            <person name="Guo H."/>
            <person name="Dou H."/>
            <person name="Li T."/>
            <person name="Mu C."/>
            <person name="Jiang W."/>
            <person name="Fu Q."/>
            <person name="Fu X."/>
            <person name="Miao Y."/>
            <person name="Liu J."/>
            <person name="Yu Q."/>
            <person name="Li R."/>
            <person name="Liao H."/>
            <person name="Li X."/>
            <person name="Kong Y."/>
            <person name="Jiang Z."/>
            <person name="Chourrout D."/>
            <person name="Li R."/>
            <person name="Bao Z."/>
        </authorList>
    </citation>
    <scope>NUCLEOTIDE SEQUENCE [LARGE SCALE GENOMIC DNA]</scope>
    <source>
        <strain evidence="3 4">PY_sf001</strain>
    </source>
</reference>
<feature type="compositionally biased region" description="Basic and acidic residues" evidence="1">
    <location>
        <begin position="370"/>
        <end position="390"/>
    </location>
</feature>
<gene>
    <name evidence="3" type="ORF">KP79_PYT07003</name>
</gene>
<keyword evidence="4" id="KW-1185">Reference proteome</keyword>
<dbReference type="Pfam" id="PF18738">
    <property type="entry name" value="HEPN_DZIP3"/>
    <property type="match status" value="1"/>
</dbReference>
<sequence>MDIVKEEGSAAISKEQTHSLRLVLFINEQGSFALKERLVYEVFNHSIQNKKIELQSILSQPQFDELFSNQSCPHFGTISLDVQRIISATVFGLPSVPSKHDVLLKTHLEGEGLNMFLSGFSVQIRTKKVLSKKQLGCLYPLVHFNKLDITLLSFLLFEIFGIKPTSSSFTQLPQQHHIQIGDDILRLRLYRNAVSHGGVTGINQEEFDSLWKDISGALIRILGVEYKSRVDEMKSKCIDGPMLSTYRKLIDQWHQEDLETQRSLDEIRQAVIDFRKCVGHRDYQHRIWWKSQLMEVTKKIKETLLQSSKTLSETDTNREASGHLQNALLFANRADMLRACHLLDMNGIPFKTHTGSSLARSASSVGSGSSHRERPVDTQTKETRKKECSSKEYSTTRTSKSSKGRRRWTGPVLYKSDVMQTTEDSGTPTDVELLCKVMQHTPTSSLDELSFLTKNFEIHTPTSSLDAADLDAMEVCSVFSTVVDLPESLRDITRCRNGQPSRQHYRRSNTHDVSNASAPRTESINRESNIYKREQRLERRKLRKMEKGDIDEITEGDAHQRDLKDYRISRPDTPVPFYYVRENKVSKGHTHPPVTTPHFLESEESQDFRDRQQNKRWTTHPTRHSMRTNGTNKNRRRSASDVHPASFTSIQKRILDRYGGISTY</sequence>
<feature type="region of interest" description="Disordered" evidence="1">
    <location>
        <begin position="496"/>
        <end position="532"/>
    </location>
</feature>
<dbReference type="EMBL" id="NEDP02001496">
    <property type="protein sequence ID" value="OWF53154.1"/>
    <property type="molecule type" value="Genomic_DNA"/>
</dbReference>
<evidence type="ECO:0000313" key="3">
    <source>
        <dbReference type="EMBL" id="OWF53154.1"/>
    </source>
</evidence>
<feature type="compositionally biased region" description="Basic and acidic residues" evidence="1">
    <location>
        <begin position="523"/>
        <end position="532"/>
    </location>
</feature>
<accession>A0A210QWR1</accession>
<dbReference type="AlphaFoldDB" id="A0A210QWR1"/>
<organism evidence="3 4">
    <name type="scientific">Mizuhopecten yessoensis</name>
    <name type="common">Japanese scallop</name>
    <name type="synonym">Patinopecten yessoensis</name>
    <dbReference type="NCBI Taxonomy" id="6573"/>
    <lineage>
        <taxon>Eukaryota</taxon>
        <taxon>Metazoa</taxon>
        <taxon>Spiralia</taxon>
        <taxon>Lophotrochozoa</taxon>
        <taxon>Mollusca</taxon>
        <taxon>Bivalvia</taxon>
        <taxon>Autobranchia</taxon>
        <taxon>Pteriomorphia</taxon>
        <taxon>Pectinida</taxon>
        <taxon>Pectinoidea</taxon>
        <taxon>Pectinidae</taxon>
        <taxon>Mizuhopecten</taxon>
    </lineage>
</organism>
<feature type="compositionally biased region" description="Low complexity" evidence="1">
    <location>
        <begin position="355"/>
        <end position="369"/>
    </location>
</feature>